<dbReference type="PANTHER" id="PTHR43071">
    <property type="entry name" value="2-AMINO-4-HYDROXY-6-HYDROXYMETHYLDIHYDROPTERIDINE PYROPHOSPHOKINASE"/>
    <property type="match status" value="1"/>
</dbReference>
<dbReference type="EC" id="2.7.6.3" evidence="2"/>
<evidence type="ECO:0000259" key="8">
    <source>
        <dbReference type="Pfam" id="PF01288"/>
    </source>
</evidence>
<protein>
    <recommendedName>
        <fullName evidence="2">2-amino-4-hydroxy-6-hydroxymethyldihydropteridine diphosphokinase</fullName>
        <ecNumber evidence="2">2.7.6.3</ecNumber>
    </recommendedName>
</protein>
<dbReference type="Pfam" id="PF01288">
    <property type="entry name" value="HPPK"/>
    <property type="match status" value="1"/>
</dbReference>
<evidence type="ECO:0000256" key="7">
    <source>
        <dbReference type="ARBA" id="ARBA00022909"/>
    </source>
</evidence>
<evidence type="ECO:0000313" key="10">
    <source>
        <dbReference type="Proteomes" id="UP001501294"/>
    </source>
</evidence>
<dbReference type="SUPFAM" id="SSF55083">
    <property type="entry name" value="6-hydroxymethyl-7,8-dihydropterin pyrophosphokinase, HPPK"/>
    <property type="match status" value="1"/>
</dbReference>
<dbReference type="RefSeq" id="WP_223577300.1">
    <property type="nucleotide sequence ID" value="NZ_BAABFU010000001.1"/>
</dbReference>
<accession>A0ABP8HTT0</accession>
<reference evidence="10" key="1">
    <citation type="journal article" date="2019" name="Int. J. Syst. Evol. Microbiol.">
        <title>The Global Catalogue of Microorganisms (GCM) 10K type strain sequencing project: providing services to taxonomists for standard genome sequencing and annotation.</title>
        <authorList>
            <consortium name="The Broad Institute Genomics Platform"/>
            <consortium name="The Broad Institute Genome Sequencing Center for Infectious Disease"/>
            <person name="Wu L."/>
            <person name="Ma J."/>
        </authorList>
    </citation>
    <scope>NUCLEOTIDE SEQUENCE [LARGE SCALE GENOMIC DNA]</scope>
    <source>
        <strain evidence="10">JCM 17727</strain>
    </source>
</reference>
<dbReference type="Gene3D" id="3.30.70.560">
    <property type="entry name" value="7,8-Dihydro-6-hydroxymethylpterin-pyrophosphokinase HPPK"/>
    <property type="match status" value="1"/>
</dbReference>
<evidence type="ECO:0000256" key="2">
    <source>
        <dbReference type="ARBA" id="ARBA00013253"/>
    </source>
</evidence>
<name>A0ABP8HTT0_9GAMM</name>
<evidence type="ECO:0000313" key="9">
    <source>
        <dbReference type="EMBL" id="GAA4344313.1"/>
    </source>
</evidence>
<comment type="pathway">
    <text evidence="1">Cofactor biosynthesis; tetrahydrofolate biosynthesis; 2-amino-4-hydroxy-6-hydroxymethyl-7,8-dihydropteridine diphosphate from 7,8-dihydroneopterin triphosphate: step 4/4.</text>
</comment>
<organism evidence="9 10">
    <name type="scientific">Kangiella taiwanensis</name>
    <dbReference type="NCBI Taxonomy" id="1079179"/>
    <lineage>
        <taxon>Bacteria</taxon>
        <taxon>Pseudomonadati</taxon>
        <taxon>Pseudomonadota</taxon>
        <taxon>Gammaproteobacteria</taxon>
        <taxon>Kangiellales</taxon>
        <taxon>Kangiellaceae</taxon>
        <taxon>Kangiella</taxon>
    </lineage>
</organism>
<gene>
    <name evidence="9" type="primary">folK_1</name>
    <name evidence="9" type="ORF">GCM10023150_03640</name>
</gene>
<dbReference type="EMBL" id="BAABFU010000001">
    <property type="protein sequence ID" value="GAA4344313.1"/>
    <property type="molecule type" value="Genomic_DNA"/>
</dbReference>
<keyword evidence="7" id="KW-0289">Folate biosynthesis</keyword>
<comment type="caution">
    <text evidence="9">The sequence shown here is derived from an EMBL/GenBank/DDBJ whole genome shotgun (WGS) entry which is preliminary data.</text>
</comment>
<feature type="domain" description="7,8-dihydro-6-hydroxymethylpterin-pyrophosphokinase" evidence="8">
    <location>
        <begin position="5"/>
        <end position="129"/>
    </location>
</feature>
<sequence length="166" mass="18940">MPKIYISIGSNQDAERQIRFGVEQLKYYFTDLVVSAVYESEAVGFDGDNFLNLVASAETQLTISQVDQAFKMIERAAGRVRGEAKYSNRTLDIDLLLYDDLVCDKPIQLPRGEILHHAFVLLPLAEIAPKALHPVEKTSYQELWDAFGKKEEQKLWAIDFEWSKTP</sequence>
<dbReference type="InterPro" id="IPR035907">
    <property type="entry name" value="Hppk_sf"/>
</dbReference>
<keyword evidence="10" id="KW-1185">Reference proteome</keyword>
<keyword evidence="4" id="KW-0547">Nucleotide-binding</keyword>
<dbReference type="PANTHER" id="PTHR43071:SF2">
    <property type="entry name" value="2-AMINO-4-HYDROXY-6-HYDROXYMETHYLDIHYDROPTERIDINE PYROPHOSPHOKINASE"/>
    <property type="match status" value="1"/>
</dbReference>
<dbReference type="InterPro" id="IPR000550">
    <property type="entry name" value="Hppk"/>
</dbReference>
<evidence type="ECO:0000256" key="1">
    <source>
        <dbReference type="ARBA" id="ARBA00005051"/>
    </source>
</evidence>
<proteinExistence type="predicted"/>
<evidence type="ECO:0000256" key="4">
    <source>
        <dbReference type="ARBA" id="ARBA00022741"/>
    </source>
</evidence>
<keyword evidence="3" id="KW-0808">Transferase</keyword>
<dbReference type="Proteomes" id="UP001501294">
    <property type="component" value="Unassembled WGS sequence"/>
</dbReference>
<dbReference type="NCBIfam" id="TIGR01498">
    <property type="entry name" value="folK"/>
    <property type="match status" value="1"/>
</dbReference>
<keyword evidence="6" id="KW-0067">ATP-binding</keyword>
<evidence type="ECO:0000256" key="5">
    <source>
        <dbReference type="ARBA" id="ARBA00022777"/>
    </source>
</evidence>
<evidence type="ECO:0000256" key="3">
    <source>
        <dbReference type="ARBA" id="ARBA00022679"/>
    </source>
</evidence>
<evidence type="ECO:0000256" key="6">
    <source>
        <dbReference type="ARBA" id="ARBA00022840"/>
    </source>
</evidence>
<keyword evidence="5" id="KW-0418">Kinase</keyword>